<gene>
    <name evidence="4" type="ORF">KP509_04G103200</name>
</gene>
<dbReference type="OrthoDB" id="3509362at2759"/>
<evidence type="ECO:0000259" key="3">
    <source>
        <dbReference type="Pfam" id="PF08240"/>
    </source>
</evidence>
<proteinExistence type="predicted"/>
<dbReference type="EMBL" id="CM035409">
    <property type="protein sequence ID" value="KAH7440344.1"/>
    <property type="molecule type" value="Genomic_DNA"/>
</dbReference>
<dbReference type="AlphaFoldDB" id="A0A8T2V3F5"/>
<dbReference type="Gene3D" id="3.40.50.720">
    <property type="entry name" value="NAD(P)-binding Rossmann-like Domain"/>
    <property type="match status" value="1"/>
</dbReference>
<reference evidence="4" key="1">
    <citation type="submission" date="2021-08" db="EMBL/GenBank/DDBJ databases">
        <title>WGS assembly of Ceratopteris richardii.</title>
        <authorList>
            <person name="Marchant D.B."/>
            <person name="Chen G."/>
            <person name="Jenkins J."/>
            <person name="Shu S."/>
            <person name="Leebens-Mack J."/>
            <person name="Grimwood J."/>
            <person name="Schmutz J."/>
            <person name="Soltis P."/>
            <person name="Soltis D."/>
            <person name="Chen Z.-H."/>
        </authorList>
    </citation>
    <scope>NUCLEOTIDE SEQUENCE</scope>
    <source>
        <strain evidence="4">Whitten #5841</strain>
        <tissue evidence="4">Leaf</tissue>
    </source>
</reference>
<evidence type="ECO:0000313" key="5">
    <source>
        <dbReference type="Proteomes" id="UP000825935"/>
    </source>
</evidence>
<keyword evidence="1" id="KW-0521">NADP</keyword>
<accession>A0A8T2V3F5</accession>
<dbReference type="GO" id="GO:0070402">
    <property type="term" value="F:NADPH binding"/>
    <property type="evidence" value="ECO:0007669"/>
    <property type="project" value="TreeGrafter"/>
</dbReference>
<dbReference type="PANTHER" id="PTHR48106:SF13">
    <property type="entry name" value="QUINONE OXIDOREDUCTASE-RELATED"/>
    <property type="match status" value="1"/>
</dbReference>
<dbReference type="Proteomes" id="UP000825935">
    <property type="component" value="Chromosome 4"/>
</dbReference>
<organism evidence="4 5">
    <name type="scientific">Ceratopteris richardii</name>
    <name type="common">Triangle waterfern</name>
    <dbReference type="NCBI Taxonomy" id="49495"/>
    <lineage>
        <taxon>Eukaryota</taxon>
        <taxon>Viridiplantae</taxon>
        <taxon>Streptophyta</taxon>
        <taxon>Embryophyta</taxon>
        <taxon>Tracheophyta</taxon>
        <taxon>Polypodiopsida</taxon>
        <taxon>Polypodiidae</taxon>
        <taxon>Polypodiales</taxon>
        <taxon>Pteridineae</taxon>
        <taxon>Pteridaceae</taxon>
        <taxon>Parkerioideae</taxon>
        <taxon>Ceratopteris</taxon>
    </lineage>
</organism>
<comment type="caution">
    <text evidence="4">The sequence shown here is derived from an EMBL/GenBank/DDBJ whole genome shotgun (WGS) entry which is preliminary data.</text>
</comment>
<dbReference type="PANTHER" id="PTHR48106">
    <property type="entry name" value="QUINONE OXIDOREDUCTASE PIG3-RELATED"/>
    <property type="match status" value="1"/>
</dbReference>
<sequence length="391" mass="43599">MVKAVVLTGPDADLRVEEIGLEPPGYGEVEVRHSAILSTTLDHAFCRPWISQLAETDEDANIASQLFCDVYGSIPGFTAAGVITELGSGVINFRIGQRVVYCNFPTKELLAYHASASRTGGADDMTQTSHGIAPIYMRHASTAPSGSYSEARIIHADNLILLPEHVCDEDAAALLFPFFITTILSHEHILPATFQQRLLEDQKPSISVYPKDCFLGSLICQWALHTGAEVVESSILRESNSNESTEPPYAGDHRRELSRRHGINLVYDFHREISQKELLSWSTSFGIYLSLKENLMASTYWIKENKHLKEEKNLLTILCSQNSHSQGLKEVSSELFSLMYHGKLARPPIKKYVLELVDEAFRDVHQSQVESLSFFLLIPPVLNPNIFPDAS</sequence>
<protein>
    <recommendedName>
        <fullName evidence="3">Alcohol dehydrogenase-like N-terminal domain-containing protein</fullName>
    </recommendedName>
</protein>
<feature type="domain" description="Alcohol dehydrogenase-like N-terminal" evidence="3">
    <location>
        <begin position="71"/>
        <end position="164"/>
    </location>
</feature>
<dbReference type="InterPro" id="IPR013154">
    <property type="entry name" value="ADH-like_N"/>
</dbReference>
<dbReference type="Pfam" id="PF08240">
    <property type="entry name" value="ADH_N"/>
    <property type="match status" value="1"/>
</dbReference>
<evidence type="ECO:0000256" key="1">
    <source>
        <dbReference type="ARBA" id="ARBA00022857"/>
    </source>
</evidence>
<dbReference type="Gene3D" id="3.90.180.10">
    <property type="entry name" value="Medium-chain alcohol dehydrogenases, catalytic domain"/>
    <property type="match status" value="2"/>
</dbReference>
<dbReference type="GO" id="GO:0035925">
    <property type="term" value="F:mRNA 3'-UTR AU-rich region binding"/>
    <property type="evidence" value="ECO:0007669"/>
    <property type="project" value="TreeGrafter"/>
</dbReference>
<dbReference type="InterPro" id="IPR011032">
    <property type="entry name" value="GroES-like_sf"/>
</dbReference>
<evidence type="ECO:0000256" key="2">
    <source>
        <dbReference type="ARBA" id="ARBA00023002"/>
    </source>
</evidence>
<dbReference type="SUPFAM" id="SSF50129">
    <property type="entry name" value="GroES-like"/>
    <property type="match status" value="1"/>
</dbReference>
<dbReference type="GO" id="GO:0003960">
    <property type="term" value="F:quinone reductase (NADPH) activity"/>
    <property type="evidence" value="ECO:0007669"/>
    <property type="project" value="TreeGrafter"/>
</dbReference>
<evidence type="ECO:0000313" key="4">
    <source>
        <dbReference type="EMBL" id="KAH7440344.1"/>
    </source>
</evidence>
<keyword evidence="5" id="KW-1185">Reference proteome</keyword>
<keyword evidence="2" id="KW-0560">Oxidoreductase</keyword>
<dbReference type="GO" id="GO:0005829">
    <property type="term" value="C:cytosol"/>
    <property type="evidence" value="ECO:0007669"/>
    <property type="project" value="TreeGrafter"/>
</dbReference>
<name>A0A8T2V3F5_CERRI</name>